<proteinExistence type="predicted"/>
<accession>A0A9P8T3Q4</accession>
<reference evidence="1" key="2">
    <citation type="submission" date="2021-01" db="EMBL/GenBank/DDBJ databases">
        <authorList>
            <person name="Schikora-Tamarit M.A."/>
        </authorList>
    </citation>
    <scope>NUCLEOTIDE SEQUENCE</scope>
    <source>
        <strain evidence="1">CBS6341</strain>
    </source>
</reference>
<dbReference type="AlphaFoldDB" id="A0A9P8T3Q4"/>
<sequence>MLELCSDLAKSDEIDIERDLSLSFIEPGELSRNGLEELAPSAVKKLVLLEEGTRALVEPIDSDPRPPPNNSTSLVASATALNLSKNLPVDGADVTGIPPLIEAEAKALF</sequence>
<evidence type="ECO:0000313" key="2">
    <source>
        <dbReference type="Proteomes" id="UP000769528"/>
    </source>
</evidence>
<protein>
    <submittedName>
        <fullName evidence="1">Uncharacterized protein</fullName>
    </submittedName>
</protein>
<reference evidence="1" key="1">
    <citation type="journal article" date="2021" name="Open Biol.">
        <title>Shared evolutionary footprints suggest mitochondrial oxidative damage underlies multiple complex I losses in fungi.</title>
        <authorList>
            <person name="Schikora-Tamarit M.A."/>
            <person name="Marcet-Houben M."/>
            <person name="Nosek J."/>
            <person name="Gabaldon T."/>
        </authorList>
    </citation>
    <scope>NUCLEOTIDE SEQUENCE</scope>
    <source>
        <strain evidence="1">CBS6341</strain>
    </source>
</reference>
<dbReference type="Proteomes" id="UP000769528">
    <property type="component" value="Unassembled WGS sequence"/>
</dbReference>
<dbReference type="EMBL" id="JAEUBF010001473">
    <property type="protein sequence ID" value="KAH3664429.1"/>
    <property type="molecule type" value="Genomic_DNA"/>
</dbReference>
<evidence type="ECO:0000313" key="1">
    <source>
        <dbReference type="EMBL" id="KAH3664429.1"/>
    </source>
</evidence>
<name>A0A9P8T3Q4_9ASCO</name>
<comment type="caution">
    <text evidence="1">The sequence shown here is derived from an EMBL/GenBank/DDBJ whole genome shotgun (WGS) entry which is preliminary data.</text>
</comment>
<keyword evidence="2" id="KW-1185">Reference proteome</keyword>
<dbReference type="OrthoDB" id="10511773at2759"/>
<organism evidence="1 2">
    <name type="scientific">Wickerhamomyces mucosus</name>
    <dbReference type="NCBI Taxonomy" id="1378264"/>
    <lineage>
        <taxon>Eukaryota</taxon>
        <taxon>Fungi</taxon>
        <taxon>Dikarya</taxon>
        <taxon>Ascomycota</taxon>
        <taxon>Saccharomycotina</taxon>
        <taxon>Saccharomycetes</taxon>
        <taxon>Phaffomycetales</taxon>
        <taxon>Wickerhamomycetaceae</taxon>
        <taxon>Wickerhamomyces</taxon>
    </lineage>
</organism>
<gene>
    <name evidence="1" type="ORF">WICMUC_005814</name>
</gene>